<gene>
    <name evidence="1" type="ORF">E5329_25380</name>
</gene>
<dbReference type="EMBL" id="SRYA01000095">
    <property type="protein sequence ID" value="TGY88732.1"/>
    <property type="molecule type" value="Genomic_DNA"/>
</dbReference>
<comment type="caution">
    <text evidence="1">The sequence shown here is derived from an EMBL/GenBank/DDBJ whole genome shotgun (WGS) entry which is preliminary data.</text>
</comment>
<name>A0AC61RQ86_9FIRM</name>
<evidence type="ECO:0000313" key="1">
    <source>
        <dbReference type="EMBL" id="TGY88732.1"/>
    </source>
</evidence>
<protein>
    <submittedName>
        <fullName evidence="1">DUF1648 domain-containing protein</fullName>
    </submittedName>
</protein>
<keyword evidence="2" id="KW-1185">Reference proteome</keyword>
<sequence length="226" mass="26510">MKNMKIWIIPILSTVLNLIAIFLLPERIPIHYDIHGNADSWGPKYMVFVVLLIIYLLTILFEELVKKINRCIENCNIDEEKQKKKNLIKNIYYVGFLTECLLFLINIIMVIIPCVFLQTKSDEQQIEFIKIVIIFVSILMIIFGNYLPKCKRNSILGIRTRWSLQDDKNWNKMQKLGGKLFVMAGLINTLVGCFVDVENVLMIFFLITTILVFAIIFYPLYEKVRH</sequence>
<accession>A0AC61RQ86</accession>
<dbReference type="Proteomes" id="UP000304953">
    <property type="component" value="Unassembled WGS sequence"/>
</dbReference>
<evidence type="ECO:0000313" key="2">
    <source>
        <dbReference type="Proteomes" id="UP000304953"/>
    </source>
</evidence>
<reference evidence="1" key="1">
    <citation type="submission" date="2019-04" db="EMBL/GenBank/DDBJ databases">
        <title>Microbes associate with the intestines of laboratory mice.</title>
        <authorList>
            <person name="Navarre W."/>
            <person name="Wong E."/>
            <person name="Huang K."/>
            <person name="Tropini C."/>
            <person name="Ng K."/>
            <person name="Yu B."/>
        </authorList>
    </citation>
    <scope>NUCLEOTIDE SEQUENCE</scope>
    <source>
        <strain evidence="1">NM01_1-7b</strain>
    </source>
</reference>
<proteinExistence type="predicted"/>
<organism evidence="1 2">
    <name type="scientific">Petralouisia muris</name>
    <dbReference type="NCBI Taxonomy" id="3032872"/>
    <lineage>
        <taxon>Bacteria</taxon>
        <taxon>Bacillati</taxon>
        <taxon>Bacillota</taxon>
        <taxon>Clostridia</taxon>
        <taxon>Lachnospirales</taxon>
        <taxon>Lachnospiraceae</taxon>
        <taxon>Petralouisia</taxon>
    </lineage>
</organism>